<dbReference type="PANTHER" id="PTHR32060">
    <property type="entry name" value="TAIL-SPECIFIC PROTEASE"/>
    <property type="match status" value="1"/>
</dbReference>
<dbReference type="AlphaFoldDB" id="A0A7S0QFH8"/>
<dbReference type="Pfam" id="PF17820">
    <property type="entry name" value="PDZ_6"/>
    <property type="match status" value="1"/>
</dbReference>
<dbReference type="SUPFAM" id="SSF50156">
    <property type="entry name" value="PDZ domain-like"/>
    <property type="match status" value="1"/>
</dbReference>
<dbReference type="InterPro" id="IPR041489">
    <property type="entry name" value="PDZ_6"/>
</dbReference>
<sequence>MNNFFACCGRMDKKKDSESSIASFTTPEHIKPVLCRDTSETNNECNVETSGSQRPCGLGIAFKPNSRGAFVVKRIIPGGPADNSGSIQVGDLLHSVNDLYVAGMNKGDIASLLVGPEGSRVHLKLVRQPAGATSPSFVDVTLERRKFESDRRDE</sequence>
<dbReference type="InterPro" id="IPR036034">
    <property type="entry name" value="PDZ_sf"/>
</dbReference>
<gene>
    <name evidence="2" type="ORF">CCUR1050_LOCUS13330</name>
</gene>
<name>A0A7S0QFH8_9CRYP</name>
<evidence type="ECO:0000259" key="1">
    <source>
        <dbReference type="PROSITE" id="PS50106"/>
    </source>
</evidence>
<dbReference type="Gene3D" id="2.30.42.10">
    <property type="match status" value="1"/>
</dbReference>
<feature type="domain" description="PDZ" evidence="1">
    <location>
        <begin position="46"/>
        <end position="113"/>
    </location>
</feature>
<dbReference type="PANTHER" id="PTHR32060:SF22">
    <property type="entry name" value="CARBOXYL-TERMINAL-PROCESSING PEPTIDASE 3, CHLOROPLASTIC"/>
    <property type="match status" value="1"/>
</dbReference>
<dbReference type="CDD" id="cd06782">
    <property type="entry name" value="cpPDZ_CPP-like"/>
    <property type="match status" value="1"/>
</dbReference>
<protein>
    <recommendedName>
        <fullName evidence="1">PDZ domain-containing protein</fullName>
    </recommendedName>
</protein>
<reference evidence="2" key="1">
    <citation type="submission" date="2021-01" db="EMBL/GenBank/DDBJ databases">
        <authorList>
            <person name="Corre E."/>
            <person name="Pelletier E."/>
            <person name="Niang G."/>
            <person name="Scheremetjew M."/>
            <person name="Finn R."/>
            <person name="Kale V."/>
            <person name="Holt S."/>
            <person name="Cochrane G."/>
            <person name="Meng A."/>
            <person name="Brown T."/>
            <person name="Cohen L."/>
        </authorList>
    </citation>
    <scope>NUCLEOTIDE SEQUENCE</scope>
    <source>
        <strain evidence="2">CCAP979/52</strain>
    </source>
</reference>
<dbReference type="PROSITE" id="PS50106">
    <property type="entry name" value="PDZ"/>
    <property type="match status" value="1"/>
</dbReference>
<dbReference type="SMART" id="SM00228">
    <property type="entry name" value="PDZ"/>
    <property type="match status" value="1"/>
</dbReference>
<dbReference type="InterPro" id="IPR001478">
    <property type="entry name" value="PDZ"/>
</dbReference>
<proteinExistence type="predicted"/>
<evidence type="ECO:0000313" key="2">
    <source>
        <dbReference type="EMBL" id="CAD8635649.1"/>
    </source>
</evidence>
<dbReference type="EMBL" id="HBEZ01024120">
    <property type="protein sequence ID" value="CAD8635649.1"/>
    <property type="molecule type" value="Transcribed_RNA"/>
</dbReference>
<accession>A0A7S0QFH8</accession>
<organism evidence="2">
    <name type="scientific">Cryptomonas curvata</name>
    <dbReference type="NCBI Taxonomy" id="233186"/>
    <lineage>
        <taxon>Eukaryota</taxon>
        <taxon>Cryptophyceae</taxon>
        <taxon>Cryptomonadales</taxon>
        <taxon>Cryptomonadaceae</taxon>
        <taxon>Cryptomonas</taxon>
    </lineage>
</organism>
<dbReference type="GO" id="GO:0004175">
    <property type="term" value="F:endopeptidase activity"/>
    <property type="evidence" value="ECO:0007669"/>
    <property type="project" value="TreeGrafter"/>
</dbReference>